<dbReference type="AlphaFoldDB" id="A0A9P3PG58"/>
<gene>
    <name evidence="2" type="ORF">LshimejAT787_0209550</name>
</gene>
<name>A0A9P3PG58_LYOSH</name>
<reference evidence="2" key="1">
    <citation type="submission" date="2022-07" db="EMBL/GenBank/DDBJ databases">
        <title>The genome of Lyophyllum shimeji provides insight into the initial evolution of ectomycorrhizal fungal genome.</title>
        <authorList>
            <person name="Kobayashi Y."/>
            <person name="Shibata T."/>
            <person name="Hirakawa H."/>
            <person name="Shigenobu S."/>
            <person name="Nishiyama T."/>
            <person name="Yamada A."/>
            <person name="Hasebe M."/>
            <person name="Kawaguchi M."/>
        </authorList>
    </citation>
    <scope>NUCLEOTIDE SEQUENCE</scope>
    <source>
        <strain evidence="2">AT787</strain>
    </source>
</reference>
<comment type="caution">
    <text evidence="2">The sequence shown here is derived from an EMBL/GenBank/DDBJ whole genome shotgun (WGS) entry which is preliminary data.</text>
</comment>
<feature type="region of interest" description="Disordered" evidence="1">
    <location>
        <begin position="1"/>
        <end position="22"/>
    </location>
</feature>
<dbReference type="Proteomes" id="UP001063166">
    <property type="component" value="Unassembled WGS sequence"/>
</dbReference>
<evidence type="ECO:0000313" key="3">
    <source>
        <dbReference type="Proteomes" id="UP001063166"/>
    </source>
</evidence>
<sequence>MISGAGTTDGLSDAVEDKHDRYEPDISELTLILDEVMSGEPEATLTREDAGDVALDMDVSHYIDFDDLEVSSGSEDGDDGDEDQN</sequence>
<evidence type="ECO:0000313" key="2">
    <source>
        <dbReference type="EMBL" id="GLB35390.1"/>
    </source>
</evidence>
<organism evidence="2 3">
    <name type="scientific">Lyophyllum shimeji</name>
    <name type="common">Hon-shimeji</name>
    <name type="synonym">Tricholoma shimeji</name>
    <dbReference type="NCBI Taxonomy" id="47721"/>
    <lineage>
        <taxon>Eukaryota</taxon>
        <taxon>Fungi</taxon>
        <taxon>Dikarya</taxon>
        <taxon>Basidiomycota</taxon>
        <taxon>Agaricomycotina</taxon>
        <taxon>Agaricomycetes</taxon>
        <taxon>Agaricomycetidae</taxon>
        <taxon>Agaricales</taxon>
        <taxon>Tricholomatineae</taxon>
        <taxon>Lyophyllaceae</taxon>
        <taxon>Lyophyllum</taxon>
    </lineage>
</organism>
<evidence type="ECO:0000256" key="1">
    <source>
        <dbReference type="SAM" id="MobiDB-lite"/>
    </source>
</evidence>
<feature type="compositionally biased region" description="Polar residues" evidence="1">
    <location>
        <begin position="1"/>
        <end position="10"/>
    </location>
</feature>
<feature type="region of interest" description="Disordered" evidence="1">
    <location>
        <begin position="66"/>
        <end position="85"/>
    </location>
</feature>
<dbReference type="EMBL" id="BRPK01000002">
    <property type="protein sequence ID" value="GLB35390.1"/>
    <property type="molecule type" value="Genomic_DNA"/>
</dbReference>
<proteinExistence type="predicted"/>
<protein>
    <submittedName>
        <fullName evidence="2">Uncharacterized protein</fullName>
    </submittedName>
</protein>
<keyword evidence="3" id="KW-1185">Reference proteome</keyword>
<accession>A0A9P3PG58</accession>